<dbReference type="PROSITE" id="PS52038">
    <property type="entry name" value="TOPO_IB_2"/>
    <property type="match status" value="1"/>
</dbReference>
<sequence>MDLVHVEPYGPGIGRRRRGKGWSYFDRETGATVTDLAHIERIRKIVVPPAWEDVWICADPAGHIQAVGTDAAGRRQYRYHEAWTRQRDQEKFHRVTRLGHVIGDARTEIAARLARGRGLGRDRVLAGAVWMLDLGVFRVGGEEYASDDSPGDASFGLATLRREHAIARRDGGVEFRYTAKSGVPRRVTLHDEHVHALVTSLKRRRGGGEDLLAFRRGGRGGDRGPWHDVTAQDVNDAVREYIGDEFTAKDLRTWNAGVQAAVALAGECDDTGIPPRAQRKQRSAVTRTMKAVSEQLGNTPAVCKRSYVDPVLVTHFENGRTIADAVREASGREDQAMRLHIERAVLALLDQRDPALPGEAAA</sequence>
<dbReference type="InterPro" id="IPR049331">
    <property type="entry name" value="Top1B_N_bact"/>
</dbReference>
<name>A0ABV9ZN74_9PSEU</name>
<comment type="caution">
    <text evidence="3">The sequence shown here is derived from an EMBL/GenBank/DDBJ whole genome shotgun (WGS) entry which is preliminary data.</text>
</comment>
<dbReference type="Gene3D" id="1.10.132.120">
    <property type="match status" value="1"/>
</dbReference>
<dbReference type="InterPro" id="IPR011010">
    <property type="entry name" value="DNA_brk_join_enz"/>
</dbReference>
<dbReference type="Gene3D" id="3.30.66.10">
    <property type="entry name" value="DNA topoisomerase I domain"/>
    <property type="match status" value="1"/>
</dbReference>
<evidence type="ECO:0000313" key="4">
    <source>
        <dbReference type="Proteomes" id="UP001596175"/>
    </source>
</evidence>
<protein>
    <submittedName>
        <fullName evidence="3">DNA topoisomerase IB</fullName>
    </submittedName>
</protein>
<evidence type="ECO:0000259" key="1">
    <source>
        <dbReference type="Pfam" id="PF01028"/>
    </source>
</evidence>
<dbReference type="Gene3D" id="3.90.15.10">
    <property type="entry name" value="Topoisomerase I, Chain A, domain 3"/>
    <property type="match status" value="1"/>
</dbReference>
<dbReference type="Pfam" id="PF21338">
    <property type="entry name" value="Top1B_N_bact"/>
    <property type="match status" value="1"/>
</dbReference>
<gene>
    <name evidence="3" type="ORF">ACFPK1_27885</name>
</gene>
<reference evidence="4" key="1">
    <citation type="journal article" date="2019" name="Int. J. Syst. Evol. Microbiol.">
        <title>The Global Catalogue of Microorganisms (GCM) 10K type strain sequencing project: providing services to taxonomists for standard genome sequencing and annotation.</title>
        <authorList>
            <consortium name="The Broad Institute Genomics Platform"/>
            <consortium name="The Broad Institute Genome Sequencing Center for Infectious Disease"/>
            <person name="Wu L."/>
            <person name="Ma J."/>
        </authorList>
    </citation>
    <scope>NUCLEOTIDE SEQUENCE [LARGE SCALE GENOMIC DNA]</scope>
    <source>
        <strain evidence="4">XZYJ18</strain>
    </source>
</reference>
<organism evidence="3 4">
    <name type="scientific">Actinomycetospora rhizophila</name>
    <dbReference type="NCBI Taxonomy" id="1416876"/>
    <lineage>
        <taxon>Bacteria</taxon>
        <taxon>Bacillati</taxon>
        <taxon>Actinomycetota</taxon>
        <taxon>Actinomycetes</taxon>
        <taxon>Pseudonocardiales</taxon>
        <taxon>Pseudonocardiaceae</taxon>
        <taxon>Actinomycetospora</taxon>
    </lineage>
</organism>
<dbReference type="EMBL" id="JBHSKG010000020">
    <property type="protein sequence ID" value="MFC5142081.1"/>
    <property type="molecule type" value="Genomic_DNA"/>
</dbReference>
<dbReference type="InterPro" id="IPR014711">
    <property type="entry name" value="TopoI_cat_a-hlx-sub_euk"/>
</dbReference>
<dbReference type="SUPFAM" id="SSF55869">
    <property type="entry name" value="DNA topoisomerase I domain"/>
    <property type="match status" value="1"/>
</dbReference>
<keyword evidence="4" id="KW-1185">Reference proteome</keyword>
<dbReference type="InterPro" id="IPR035447">
    <property type="entry name" value="DNA_topo_I_N_sf"/>
</dbReference>
<dbReference type="InterPro" id="IPR013500">
    <property type="entry name" value="TopoI_cat_euk"/>
</dbReference>
<dbReference type="SUPFAM" id="SSF56349">
    <property type="entry name" value="DNA breaking-rejoining enzymes"/>
    <property type="match status" value="1"/>
</dbReference>
<dbReference type="Proteomes" id="UP001596175">
    <property type="component" value="Unassembled WGS sequence"/>
</dbReference>
<feature type="domain" description="DNA topoisomerase I catalytic core eukaryotic-type" evidence="1">
    <location>
        <begin position="84"/>
        <end position="305"/>
    </location>
</feature>
<dbReference type="RefSeq" id="WP_378024211.1">
    <property type="nucleotide sequence ID" value="NZ_JBHSKG010000020.1"/>
</dbReference>
<accession>A0ABV9ZN74</accession>
<proteinExistence type="predicted"/>
<evidence type="ECO:0000259" key="2">
    <source>
        <dbReference type="Pfam" id="PF21338"/>
    </source>
</evidence>
<feature type="domain" description="DNA topoisomerase IB N-terminal" evidence="2">
    <location>
        <begin position="21"/>
        <end position="70"/>
    </location>
</feature>
<evidence type="ECO:0000313" key="3">
    <source>
        <dbReference type="EMBL" id="MFC5142081.1"/>
    </source>
</evidence>
<dbReference type="Pfam" id="PF01028">
    <property type="entry name" value="Topoisom_I"/>
    <property type="match status" value="1"/>
</dbReference>